<dbReference type="Proteomes" id="UP000015241">
    <property type="component" value="Unassembled WGS sequence"/>
</dbReference>
<dbReference type="InParanoid" id="S8F458"/>
<proteinExistence type="predicted"/>
<evidence type="ECO:0000313" key="1">
    <source>
        <dbReference type="EMBL" id="EPS93714.1"/>
    </source>
</evidence>
<organism evidence="1 2">
    <name type="scientific">Fomitopsis schrenkii</name>
    <name type="common">Brown rot fungus</name>
    <dbReference type="NCBI Taxonomy" id="2126942"/>
    <lineage>
        <taxon>Eukaryota</taxon>
        <taxon>Fungi</taxon>
        <taxon>Dikarya</taxon>
        <taxon>Basidiomycota</taxon>
        <taxon>Agaricomycotina</taxon>
        <taxon>Agaricomycetes</taxon>
        <taxon>Polyporales</taxon>
        <taxon>Fomitopsis</taxon>
    </lineage>
</organism>
<name>S8F458_FOMSC</name>
<gene>
    <name evidence="1" type="ORF">FOMPIDRAFT_1026445</name>
</gene>
<reference evidence="1 2" key="1">
    <citation type="journal article" date="2012" name="Science">
        <title>The Paleozoic origin of enzymatic lignin decomposition reconstructed from 31 fungal genomes.</title>
        <authorList>
            <person name="Floudas D."/>
            <person name="Binder M."/>
            <person name="Riley R."/>
            <person name="Barry K."/>
            <person name="Blanchette R.A."/>
            <person name="Henrissat B."/>
            <person name="Martinez A.T."/>
            <person name="Otillar R."/>
            <person name="Spatafora J.W."/>
            <person name="Yadav J.S."/>
            <person name="Aerts A."/>
            <person name="Benoit I."/>
            <person name="Boyd A."/>
            <person name="Carlson A."/>
            <person name="Copeland A."/>
            <person name="Coutinho P.M."/>
            <person name="de Vries R.P."/>
            <person name="Ferreira P."/>
            <person name="Findley K."/>
            <person name="Foster B."/>
            <person name="Gaskell J."/>
            <person name="Glotzer D."/>
            <person name="Gorecki P."/>
            <person name="Heitman J."/>
            <person name="Hesse C."/>
            <person name="Hori C."/>
            <person name="Igarashi K."/>
            <person name="Jurgens J.A."/>
            <person name="Kallen N."/>
            <person name="Kersten P."/>
            <person name="Kohler A."/>
            <person name="Kuees U."/>
            <person name="Kumar T.K.A."/>
            <person name="Kuo A."/>
            <person name="LaButti K."/>
            <person name="Larrondo L.F."/>
            <person name="Lindquist E."/>
            <person name="Ling A."/>
            <person name="Lombard V."/>
            <person name="Lucas S."/>
            <person name="Lundell T."/>
            <person name="Martin R."/>
            <person name="McLaughlin D.J."/>
            <person name="Morgenstern I."/>
            <person name="Morin E."/>
            <person name="Murat C."/>
            <person name="Nagy L.G."/>
            <person name="Nolan M."/>
            <person name="Ohm R.A."/>
            <person name="Patyshakuliyeva A."/>
            <person name="Rokas A."/>
            <person name="Ruiz-Duenas F.J."/>
            <person name="Sabat G."/>
            <person name="Salamov A."/>
            <person name="Samejima M."/>
            <person name="Schmutz J."/>
            <person name="Slot J.C."/>
            <person name="St John F."/>
            <person name="Stenlid J."/>
            <person name="Sun H."/>
            <person name="Sun S."/>
            <person name="Syed K."/>
            <person name="Tsang A."/>
            <person name="Wiebenga A."/>
            <person name="Young D."/>
            <person name="Pisabarro A."/>
            <person name="Eastwood D.C."/>
            <person name="Martin F."/>
            <person name="Cullen D."/>
            <person name="Grigoriev I.V."/>
            <person name="Hibbett D.S."/>
        </authorList>
    </citation>
    <scope>NUCLEOTIDE SEQUENCE</scope>
    <source>
        <strain evidence="2">FP-58527</strain>
    </source>
</reference>
<sequence>MDSVHFWADFPRGRDMQQERETRIVAELRACLAQRAQEGAEIDTLRILGARKLWKEDLERLRAVVPCLESDGKLQSSSRDSSTHTFDGREVIFIDDYVEAGWSDEEDEEEEYEGSDVEYGADGYFY</sequence>
<dbReference type="HOGENOM" id="CLU_1981634_0_0_1"/>
<dbReference type="AlphaFoldDB" id="S8F458"/>
<keyword evidence="2" id="KW-1185">Reference proteome</keyword>
<accession>S8F458</accession>
<protein>
    <submittedName>
        <fullName evidence="1">Uncharacterized protein</fullName>
    </submittedName>
</protein>
<evidence type="ECO:0000313" key="2">
    <source>
        <dbReference type="Proteomes" id="UP000015241"/>
    </source>
</evidence>
<dbReference type="EMBL" id="KE504260">
    <property type="protein sequence ID" value="EPS93714.1"/>
    <property type="molecule type" value="Genomic_DNA"/>
</dbReference>